<gene>
    <name evidence="1" type="ORF">SteCoe_33592</name>
</gene>
<name>A0A1R2AWD4_9CILI</name>
<organism evidence="1 2">
    <name type="scientific">Stentor coeruleus</name>
    <dbReference type="NCBI Taxonomy" id="5963"/>
    <lineage>
        <taxon>Eukaryota</taxon>
        <taxon>Sar</taxon>
        <taxon>Alveolata</taxon>
        <taxon>Ciliophora</taxon>
        <taxon>Postciliodesmatophora</taxon>
        <taxon>Heterotrichea</taxon>
        <taxon>Heterotrichida</taxon>
        <taxon>Stentoridae</taxon>
        <taxon>Stentor</taxon>
    </lineage>
</organism>
<evidence type="ECO:0000313" key="2">
    <source>
        <dbReference type="Proteomes" id="UP000187209"/>
    </source>
</evidence>
<evidence type="ECO:0008006" key="3">
    <source>
        <dbReference type="Google" id="ProtNLM"/>
    </source>
</evidence>
<dbReference type="InterPro" id="IPR036770">
    <property type="entry name" value="Ankyrin_rpt-contain_sf"/>
</dbReference>
<comment type="caution">
    <text evidence="1">The sequence shown here is derived from an EMBL/GenBank/DDBJ whole genome shotgun (WGS) entry which is preliminary data.</text>
</comment>
<sequence>MGACFIKRETRENTIYSKVQKIVEDNGILDLEFISRTEEFIQGFENINTKHFIIKDLQVNLLGLSLLYGSFDCFIFTHKVLKASLEPMERLFLDQKTSAIDEICIANCPEILDYYLPYYEKSYISRHDIEDVTESLDLSNNAEETKPKSIVSTYTPIQKSCELGYINMISHIYKYFKDKNIPFTLDIDYQDDSSGENCPLIACRTGNYTMIRFLYETCKGNFRVLNKQGENAVQILAASNKNKKLKDFYDCLAYLVINVGVDFSHNCEETLLLLESEKCISFFQRKLKEKGIEINKREIEEKYKLVKVEQAKSLEERKLDDVKGKMFNFTKLFNDLMQESCRDEISCIDGDSQVDVSFSSEFGEIQRS</sequence>
<reference evidence="1 2" key="1">
    <citation type="submission" date="2016-11" db="EMBL/GenBank/DDBJ databases">
        <title>The macronuclear genome of Stentor coeruleus: a giant cell with tiny introns.</title>
        <authorList>
            <person name="Slabodnick M."/>
            <person name="Ruby J.G."/>
            <person name="Reiff S.B."/>
            <person name="Swart E.C."/>
            <person name="Gosai S."/>
            <person name="Prabakaran S."/>
            <person name="Witkowska E."/>
            <person name="Larue G.E."/>
            <person name="Fisher S."/>
            <person name="Freeman R.M."/>
            <person name="Gunawardena J."/>
            <person name="Chu W."/>
            <person name="Stover N.A."/>
            <person name="Gregory B.D."/>
            <person name="Nowacki M."/>
            <person name="Derisi J."/>
            <person name="Roy S.W."/>
            <person name="Marshall W.F."/>
            <person name="Sood P."/>
        </authorList>
    </citation>
    <scope>NUCLEOTIDE SEQUENCE [LARGE SCALE GENOMIC DNA]</scope>
    <source>
        <strain evidence="1">WM001</strain>
    </source>
</reference>
<dbReference type="Gene3D" id="1.25.40.20">
    <property type="entry name" value="Ankyrin repeat-containing domain"/>
    <property type="match status" value="1"/>
</dbReference>
<keyword evidence="2" id="KW-1185">Reference proteome</keyword>
<dbReference type="SUPFAM" id="SSF48403">
    <property type="entry name" value="Ankyrin repeat"/>
    <property type="match status" value="1"/>
</dbReference>
<dbReference type="AlphaFoldDB" id="A0A1R2AWD4"/>
<evidence type="ECO:0000313" key="1">
    <source>
        <dbReference type="EMBL" id="OMJ68836.1"/>
    </source>
</evidence>
<proteinExistence type="predicted"/>
<dbReference type="EMBL" id="MPUH01001274">
    <property type="protein sequence ID" value="OMJ68836.1"/>
    <property type="molecule type" value="Genomic_DNA"/>
</dbReference>
<protein>
    <recommendedName>
        <fullName evidence="3">DUF3447 domain-containing protein</fullName>
    </recommendedName>
</protein>
<accession>A0A1R2AWD4</accession>
<dbReference type="Proteomes" id="UP000187209">
    <property type="component" value="Unassembled WGS sequence"/>
</dbReference>